<evidence type="ECO:0000313" key="4">
    <source>
        <dbReference type="Proteomes" id="UP000004465"/>
    </source>
</evidence>
<feature type="coiled-coil region" evidence="1">
    <location>
        <begin position="65"/>
        <end position="109"/>
    </location>
</feature>
<dbReference type="STRING" id="883111.HMPREF9706_00659"/>
<evidence type="ECO:0000256" key="1">
    <source>
        <dbReference type="SAM" id="Coils"/>
    </source>
</evidence>
<dbReference type="InterPro" id="IPR025580">
    <property type="entry name" value="Gp46"/>
</dbReference>
<evidence type="ECO:0000313" key="3">
    <source>
        <dbReference type="EMBL" id="EKB54469.1"/>
    </source>
</evidence>
<name>K1MEH8_9LACT</name>
<dbReference type="AlphaFoldDB" id="K1MEH8"/>
<accession>K1MEH8</accession>
<dbReference type="EMBL" id="AGZD01000007">
    <property type="protein sequence ID" value="EKB54469.1"/>
    <property type="molecule type" value="Genomic_DNA"/>
</dbReference>
<keyword evidence="4" id="KW-1185">Reference proteome</keyword>
<sequence length="205" mass="22654">MTKKDKLKLDLQMFADKVESSGNTGNDSGHGNSENANVVDFDEQQQEHINRLVAQAKSKAKAEAEKQYEKDVQKAVEEALAKEKDYAKLSEKDRERKQREDEYAAFKAEKAAFEYDKLVNDVKSDLLAKELPGEFAEWLAVEGDTEQSLANVKLFAERFGAAVSEQVKRQLMHPSAKTGSASGSKVNAGAALAKRAKQQFGGKIV</sequence>
<proteinExistence type="predicted"/>
<dbReference type="PATRIC" id="fig|883111.3.peg.663"/>
<protein>
    <recommendedName>
        <fullName evidence="5">DUF4355 domain-containing protein</fullName>
    </recommendedName>
</protein>
<organism evidence="3 4">
    <name type="scientific">Facklamia hominis CCUG 36813</name>
    <dbReference type="NCBI Taxonomy" id="883111"/>
    <lineage>
        <taxon>Bacteria</taxon>
        <taxon>Bacillati</taxon>
        <taxon>Bacillota</taxon>
        <taxon>Bacilli</taxon>
        <taxon>Lactobacillales</taxon>
        <taxon>Aerococcaceae</taxon>
        <taxon>Facklamia</taxon>
    </lineage>
</organism>
<evidence type="ECO:0008006" key="5">
    <source>
        <dbReference type="Google" id="ProtNLM"/>
    </source>
</evidence>
<reference evidence="3 4" key="1">
    <citation type="submission" date="2012-07" db="EMBL/GenBank/DDBJ databases">
        <title>The Genome Sequence of Facklamia hominis CCUG 36813.</title>
        <authorList>
            <consortium name="The Broad Institute Genome Sequencing Platform"/>
            <person name="Earl A."/>
            <person name="Ward D."/>
            <person name="Feldgarden M."/>
            <person name="Gevers D."/>
            <person name="Huys G."/>
            <person name="Walker B."/>
            <person name="Young S.K."/>
            <person name="Zeng Q."/>
            <person name="Gargeya S."/>
            <person name="Fitzgerald M."/>
            <person name="Haas B."/>
            <person name="Abouelleil A."/>
            <person name="Alvarado L."/>
            <person name="Arachchi H.M."/>
            <person name="Berlin A.M."/>
            <person name="Chapman S.B."/>
            <person name="Goldberg J."/>
            <person name="Griggs A."/>
            <person name="Gujja S."/>
            <person name="Hansen M."/>
            <person name="Howarth C."/>
            <person name="Imamovic A."/>
            <person name="Larimer J."/>
            <person name="McCowen C."/>
            <person name="Montmayeur A."/>
            <person name="Murphy C."/>
            <person name="Neiman D."/>
            <person name="Pearson M."/>
            <person name="Priest M."/>
            <person name="Roberts A."/>
            <person name="Saif S."/>
            <person name="Shea T."/>
            <person name="Sisk P."/>
            <person name="Sykes S."/>
            <person name="Wortman J."/>
            <person name="Nusbaum C."/>
            <person name="Birren B."/>
        </authorList>
    </citation>
    <scope>NUCLEOTIDE SEQUENCE [LARGE SCALE GENOMIC DNA]</scope>
    <source>
        <strain evidence="3 4">CCUG 36813</strain>
    </source>
</reference>
<dbReference type="Proteomes" id="UP000004465">
    <property type="component" value="Unassembled WGS sequence"/>
</dbReference>
<comment type="caution">
    <text evidence="3">The sequence shown here is derived from an EMBL/GenBank/DDBJ whole genome shotgun (WGS) entry which is preliminary data.</text>
</comment>
<keyword evidence="1" id="KW-0175">Coiled coil</keyword>
<dbReference type="HOGENOM" id="CLU_113327_0_0_9"/>
<feature type="compositionally biased region" description="Polar residues" evidence="2">
    <location>
        <begin position="20"/>
        <end position="36"/>
    </location>
</feature>
<gene>
    <name evidence="3" type="ORF">HMPREF9706_00659</name>
</gene>
<dbReference type="RefSeq" id="WP_006907978.1">
    <property type="nucleotide sequence ID" value="NZ_JH932292.1"/>
</dbReference>
<feature type="region of interest" description="Disordered" evidence="2">
    <location>
        <begin position="14"/>
        <end position="37"/>
    </location>
</feature>
<evidence type="ECO:0000256" key="2">
    <source>
        <dbReference type="SAM" id="MobiDB-lite"/>
    </source>
</evidence>
<dbReference type="Pfam" id="PF14265">
    <property type="entry name" value="DUF4355"/>
    <property type="match status" value="1"/>
</dbReference>